<name>A0A8J4TJM2_9TREM</name>
<comment type="caution">
    <text evidence="4">The sequence shown here is derived from an EMBL/GenBank/DDBJ whole genome shotgun (WGS) entry which is preliminary data.</text>
</comment>
<dbReference type="GO" id="GO:0005092">
    <property type="term" value="F:GDP-dissociation inhibitor activity"/>
    <property type="evidence" value="ECO:0007669"/>
    <property type="project" value="InterPro"/>
</dbReference>
<dbReference type="PRINTS" id="PR00891">
    <property type="entry name" value="RABGDIREP"/>
</dbReference>
<proteinExistence type="inferred from homology"/>
<evidence type="ECO:0000313" key="5">
    <source>
        <dbReference type="Proteomes" id="UP000748531"/>
    </source>
</evidence>
<sequence length="705" mass="76770">MEFPEEVDCLIYGTGLAESILSASLSILGKQVLHIDRNDYYGGRLASFRFPDLVEVLDGKKQVVTNICGESVSAVISPAKLQLGSNPYSPVTHSSSHWFVSTYSNGTTSSSSQFVLPPVPSPPLVLAEDANVSPMASEPPDIPVSEGEEPCSIIPSASVPTVPEPALWTRDQVEQRLCRVDIDLSPRIIYAHSPTVTALLRSDVTRYLEFRFVSRCLAYTVLPATTQNTLNEPVTPESTRPNESASLFQIPVGRGELFKTRLLTLRQKRALGSFFEWCFHLELNSDASPTTNAAQQDSILLAYADRSFREFLREQNRLDEFTQELVITNLALGCEEISTREAVRRIHRLLASMNRFGPYPILWPMYGCGDLPQAYCRMSAVFGAVFCLNHALDSICAIEAQLGDSMSGRMGAANSTEITTPRRFVALLSNGHSVRTSCVVIGADAIPFEWIRPQISRWCARAILITDRSLLMEDRKPTDISMLAVPLSGRGGSFLDPVLLLELPVESMRRSDEALFLVHLSATVISPMDPASLFQSVIDRLFSVEDCLTDSRPRLLWAGYFCLPDLSTVDITVPGATGTRFTGQNGFYLCPGLDSAFDLDSTAITAESLFNDVAAHLGLSSRGSVQCADGGGGSDGPPLSTLTSLNGQFDSPATAVSAIPTPPSTTSYITLAARWDGVFPPRPPRPEEIVTPTEQDASNVSLEAD</sequence>
<dbReference type="Pfam" id="PF00996">
    <property type="entry name" value="GDI"/>
    <property type="match status" value="2"/>
</dbReference>
<feature type="domain" description="RAE1/2" evidence="3">
    <location>
        <begin position="460"/>
        <end position="569"/>
    </location>
</feature>
<dbReference type="InterPro" id="IPR018203">
    <property type="entry name" value="GDP_dissociation_inhibitor"/>
</dbReference>
<protein>
    <submittedName>
        <fullName evidence="4">Rab proteins geranylgeranyltransferase component A 1</fullName>
    </submittedName>
</protein>
<dbReference type="Gene3D" id="3.30.519.10">
    <property type="entry name" value="Guanine Nucleotide Dissociation Inhibitor, domain 2"/>
    <property type="match status" value="2"/>
</dbReference>
<keyword evidence="5" id="KW-1185">Reference proteome</keyword>
<evidence type="ECO:0000256" key="1">
    <source>
        <dbReference type="ARBA" id="ARBA00005593"/>
    </source>
</evidence>
<evidence type="ECO:0000256" key="2">
    <source>
        <dbReference type="SAM" id="MobiDB-lite"/>
    </source>
</evidence>
<accession>A0A8J4TJM2</accession>
<feature type="compositionally biased region" description="Polar residues" evidence="2">
    <location>
        <begin position="692"/>
        <end position="705"/>
    </location>
</feature>
<dbReference type="GO" id="GO:0007264">
    <property type="term" value="P:small GTPase-mediated signal transduction"/>
    <property type="evidence" value="ECO:0007669"/>
    <property type="project" value="InterPro"/>
</dbReference>
<dbReference type="GO" id="GO:0005634">
    <property type="term" value="C:nucleus"/>
    <property type="evidence" value="ECO:0007669"/>
    <property type="project" value="TreeGrafter"/>
</dbReference>
<dbReference type="GO" id="GO:0005968">
    <property type="term" value="C:Rab-protein geranylgeranyltransferase complex"/>
    <property type="evidence" value="ECO:0007669"/>
    <property type="project" value="TreeGrafter"/>
</dbReference>
<dbReference type="GO" id="GO:0005829">
    <property type="term" value="C:cytosol"/>
    <property type="evidence" value="ECO:0007669"/>
    <property type="project" value="TreeGrafter"/>
</dbReference>
<dbReference type="SUPFAM" id="SSF51905">
    <property type="entry name" value="FAD/NAD(P)-binding domain"/>
    <property type="match status" value="1"/>
</dbReference>
<gene>
    <name evidence="4" type="ORF">PHET_02676</name>
</gene>
<dbReference type="InterPro" id="IPR036188">
    <property type="entry name" value="FAD/NAD-bd_sf"/>
</dbReference>
<organism evidence="4 5">
    <name type="scientific">Paragonimus heterotremus</name>
    <dbReference type="NCBI Taxonomy" id="100268"/>
    <lineage>
        <taxon>Eukaryota</taxon>
        <taxon>Metazoa</taxon>
        <taxon>Spiralia</taxon>
        <taxon>Lophotrochozoa</taxon>
        <taxon>Platyhelminthes</taxon>
        <taxon>Trematoda</taxon>
        <taxon>Digenea</taxon>
        <taxon>Plagiorchiida</taxon>
        <taxon>Troglotremata</taxon>
        <taxon>Troglotrematidae</taxon>
        <taxon>Paragonimus</taxon>
    </lineage>
</organism>
<evidence type="ECO:0000259" key="3">
    <source>
        <dbReference type="Pfam" id="PF22603"/>
    </source>
</evidence>
<dbReference type="AlphaFoldDB" id="A0A8J4TJM2"/>
<reference evidence="4" key="1">
    <citation type="submission" date="2019-05" db="EMBL/GenBank/DDBJ databases">
        <title>Annotation for the trematode Paragonimus heterotremus.</title>
        <authorList>
            <person name="Choi Y.-J."/>
        </authorList>
    </citation>
    <scope>NUCLEOTIDE SEQUENCE</scope>
    <source>
        <strain evidence="4">LC</strain>
    </source>
</reference>
<dbReference type="PANTHER" id="PTHR11787">
    <property type="entry name" value="RAB GDP-DISSOCIATION INHIBITOR"/>
    <property type="match status" value="1"/>
</dbReference>
<dbReference type="EMBL" id="LUCH01000976">
    <property type="protein sequence ID" value="KAF5403917.1"/>
    <property type="molecule type" value="Genomic_DNA"/>
</dbReference>
<dbReference type="PANTHER" id="PTHR11787:SF4">
    <property type="entry name" value="CHM, RAB ESCORT PROTEIN 1"/>
    <property type="match status" value="1"/>
</dbReference>
<comment type="similarity">
    <text evidence="1">Belongs to the Rab GDI family.</text>
</comment>
<dbReference type="Proteomes" id="UP000748531">
    <property type="component" value="Unassembled WGS sequence"/>
</dbReference>
<dbReference type="InterPro" id="IPR054420">
    <property type="entry name" value="RAE1_2_domI_C"/>
</dbReference>
<evidence type="ECO:0000313" key="4">
    <source>
        <dbReference type="EMBL" id="KAF5403917.1"/>
    </source>
</evidence>
<dbReference type="Pfam" id="PF22603">
    <property type="entry name" value="RAE1_2_domI_C"/>
    <property type="match status" value="1"/>
</dbReference>
<dbReference type="Gene3D" id="3.50.50.60">
    <property type="entry name" value="FAD/NAD(P)-binding domain"/>
    <property type="match status" value="2"/>
</dbReference>
<feature type="region of interest" description="Disordered" evidence="2">
    <location>
        <begin position="679"/>
        <end position="705"/>
    </location>
</feature>
<dbReference type="OrthoDB" id="1923006at2759"/>
<dbReference type="GO" id="GO:0016192">
    <property type="term" value="P:vesicle-mediated transport"/>
    <property type="evidence" value="ECO:0007669"/>
    <property type="project" value="TreeGrafter"/>
</dbReference>